<dbReference type="OrthoDB" id="9804264at2"/>
<comment type="similarity">
    <text evidence="4">Belongs to the DegT/DnrJ/EryC1 family.</text>
</comment>
<organism evidence="5 6">
    <name type="scientific">Kribbella antibiotica</name>
    <dbReference type="NCBI Taxonomy" id="190195"/>
    <lineage>
        <taxon>Bacteria</taxon>
        <taxon>Bacillati</taxon>
        <taxon>Actinomycetota</taxon>
        <taxon>Actinomycetes</taxon>
        <taxon>Propionibacteriales</taxon>
        <taxon>Kribbellaceae</taxon>
        <taxon>Kribbella</taxon>
    </lineage>
</organism>
<dbReference type="GO" id="GO:0008483">
    <property type="term" value="F:transaminase activity"/>
    <property type="evidence" value="ECO:0007669"/>
    <property type="project" value="UniProtKB-KW"/>
</dbReference>
<evidence type="ECO:0000256" key="4">
    <source>
        <dbReference type="RuleBase" id="RU004508"/>
    </source>
</evidence>
<dbReference type="PIRSF" id="PIRSF000390">
    <property type="entry name" value="PLP_StrS"/>
    <property type="match status" value="1"/>
</dbReference>
<dbReference type="PANTHER" id="PTHR30244">
    <property type="entry name" value="TRANSAMINASE"/>
    <property type="match status" value="1"/>
</dbReference>
<comment type="cofactor">
    <cofactor evidence="1">
        <name>pyridoxal 5'-phosphate</name>
        <dbReference type="ChEBI" id="CHEBI:597326"/>
    </cofactor>
</comment>
<dbReference type="AlphaFoldDB" id="A0A4R4YJI7"/>
<gene>
    <name evidence="5" type="ORF">E1263_41560</name>
</gene>
<evidence type="ECO:0000256" key="2">
    <source>
        <dbReference type="PIRSR" id="PIRSR000390-1"/>
    </source>
</evidence>
<protein>
    <submittedName>
        <fullName evidence="5">DegT/DnrJ/EryC1/StrS family aminotransferase</fullName>
    </submittedName>
</protein>
<feature type="active site" description="Proton acceptor" evidence="2">
    <location>
        <position position="201"/>
    </location>
</feature>
<comment type="caution">
    <text evidence="5">The sequence shown here is derived from an EMBL/GenBank/DDBJ whole genome shotgun (WGS) entry which is preliminary data.</text>
</comment>
<proteinExistence type="inferred from homology"/>
<dbReference type="PANTHER" id="PTHR30244:SF34">
    <property type="entry name" value="DTDP-4-AMINO-4,6-DIDEOXYGALACTOSE TRANSAMINASE"/>
    <property type="match status" value="1"/>
</dbReference>
<feature type="modified residue" description="N6-(pyridoxal phosphate)lysine" evidence="3">
    <location>
        <position position="201"/>
    </location>
</feature>
<name>A0A4R4YJI7_9ACTN</name>
<dbReference type="Pfam" id="PF01041">
    <property type="entry name" value="DegT_DnrJ_EryC1"/>
    <property type="match status" value="1"/>
</dbReference>
<keyword evidence="6" id="KW-1185">Reference proteome</keyword>
<dbReference type="Gene3D" id="3.90.1150.10">
    <property type="entry name" value="Aspartate Aminotransferase, domain 1"/>
    <property type="match status" value="1"/>
</dbReference>
<keyword evidence="5" id="KW-0032">Aminotransferase</keyword>
<evidence type="ECO:0000313" key="6">
    <source>
        <dbReference type="Proteomes" id="UP000295124"/>
    </source>
</evidence>
<dbReference type="Proteomes" id="UP000295124">
    <property type="component" value="Unassembled WGS sequence"/>
</dbReference>
<dbReference type="CDD" id="cd00616">
    <property type="entry name" value="AHBA_syn"/>
    <property type="match status" value="1"/>
</dbReference>
<accession>A0A4R4YJI7</accession>
<sequence length="404" mass="42670">MPELAVNGGTPVRSTPLPSVFNASGRRFGDEEVAAAERVLRSGMLSATWGTEVAALEGEFASLLGAVHSVACSSGTAALHLAVAAVNPEPGDEIITTPISDMGTVFPILMQNGVPVFADVDLATGNLDPAAVEAAITPRTKAVLAVHLFGKPAPIHELRALCDQHGLLLIEDCAQAYLAPVGDVYAGRVGDIGCFSLQQSKHISAGDGGLVVTDDAALARRMRLFTDKGWPRDTDERTYLFLALNYRMTELTAAVTRVQLTRLQQVVDDRRTGAAKLTAGIGDLVGLLPPSDDGDHVYWQYPLLLEDGIHPWAAALTAEGVPCTPGYLTAPLYAAPALRGKATYGGSGFPLQGVEYPVGLCPNAETLINERLVVLPWNENYSGSDVDDIVAAIRKVHTALALES</sequence>
<dbReference type="SUPFAM" id="SSF53383">
    <property type="entry name" value="PLP-dependent transferases"/>
    <property type="match status" value="1"/>
</dbReference>
<evidence type="ECO:0000256" key="3">
    <source>
        <dbReference type="PIRSR" id="PIRSR000390-2"/>
    </source>
</evidence>
<keyword evidence="5" id="KW-0808">Transferase</keyword>
<keyword evidence="3 4" id="KW-0663">Pyridoxal phosphate</keyword>
<dbReference type="InterPro" id="IPR015422">
    <property type="entry name" value="PyrdxlP-dep_Trfase_small"/>
</dbReference>
<evidence type="ECO:0000256" key="1">
    <source>
        <dbReference type="ARBA" id="ARBA00001933"/>
    </source>
</evidence>
<dbReference type="Gene3D" id="3.40.640.10">
    <property type="entry name" value="Type I PLP-dependent aspartate aminotransferase-like (Major domain)"/>
    <property type="match status" value="1"/>
</dbReference>
<dbReference type="GO" id="GO:0030170">
    <property type="term" value="F:pyridoxal phosphate binding"/>
    <property type="evidence" value="ECO:0007669"/>
    <property type="project" value="TreeGrafter"/>
</dbReference>
<reference evidence="5 6" key="1">
    <citation type="submission" date="2019-03" db="EMBL/GenBank/DDBJ databases">
        <title>Draft genome sequences of novel Actinobacteria.</title>
        <authorList>
            <person name="Sahin N."/>
            <person name="Ay H."/>
            <person name="Saygin H."/>
        </authorList>
    </citation>
    <scope>NUCLEOTIDE SEQUENCE [LARGE SCALE GENOMIC DNA]</scope>
    <source>
        <strain evidence="5 6">JCM 13523</strain>
    </source>
</reference>
<dbReference type="InterPro" id="IPR015421">
    <property type="entry name" value="PyrdxlP-dep_Trfase_major"/>
</dbReference>
<dbReference type="GO" id="GO:0000271">
    <property type="term" value="P:polysaccharide biosynthetic process"/>
    <property type="evidence" value="ECO:0007669"/>
    <property type="project" value="TreeGrafter"/>
</dbReference>
<evidence type="ECO:0000313" key="5">
    <source>
        <dbReference type="EMBL" id="TDD43562.1"/>
    </source>
</evidence>
<dbReference type="InterPro" id="IPR000653">
    <property type="entry name" value="DegT/StrS_aminotransferase"/>
</dbReference>
<dbReference type="EMBL" id="SMKX01000257">
    <property type="protein sequence ID" value="TDD43562.1"/>
    <property type="molecule type" value="Genomic_DNA"/>
</dbReference>
<dbReference type="InterPro" id="IPR015424">
    <property type="entry name" value="PyrdxlP-dep_Trfase"/>
</dbReference>
<dbReference type="RefSeq" id="WP_132177835.1">
    <property type="nucleotide sequence ID" value="NZ_SMKX01000257.1"/>
</dbReference>